<dbReference type="VEuPathDB" id="VectorBase:SCAU004080"/>
<evidence type="ECO:0000256" key="4">
    <source>
        <dbReference type="PROSITE-ProRule" id="PRU00228"/>
    </source>
</evidence>
<dbReference type="Pfam" id="PF25299">
    <property type="entry name" value="ZZ_ADA2"/>
    <property type="match status" value="1"/>
</dbReference>
<dbReference type="InterPro" id="IPR011992">
    <property type="entry name" value="EF-hand-dom_pair"/>
</dbReference>
<gene>
    <name evidence="7" type="primary">106093150</name>
</gene>
<dbReference type="PANTHER" id="PTHR12268">
    <property type="entry name" value="E3 UBIQUITIN-PROTEIN LIGASE KCMF1"/>
    <property type="match status" value="1"/>
</dbReference>
<dbReference type="STRING" id="35570.A0A1I8P1V8"/>
<feature type="coiled-coil region" evidence="5">
    <location>
        <begin position="407"/>
        <end position="434"/>
    </location>
</feature>
<organism evidence="7 8">
    <name type="scientific">Stomoxys calcitrans</name>
    <name type="common">Stable fly</name>
    <name type="synonym">Conops calcitrans</name>
    <dbReference type="NCBI Taxonomy" id="35570"/>
    <lineage>
        <taxon>Eukaryota</taxon>
        <taxon>Metazoa</taxon>
        <taxon>Ecdysozoa</taxon>
        <taxon>Arthropoda</taxon>
        <taxon>Hexapoda</taxon>
        <taxon>Insecta</taxon>
        <taxon>Pterygota</taxon>
        <taxon>Neoptera</taxon>
        <taxon>Endopterygota</taxon>
        <taxon>Diptera</taxon>
        <taxon>Brachycera</taxon>
        <taxon>Muscomorpha</taxon>
        <taxon>Muscoidea</taxon>
        <taxon>Muscidae</taxon>
        <taxon>Stomoxys</taxon>
    </lineage>
</organism>
<dbReference type="InterPro" id="IPR000433">
    <property type="entry name" value="Znf_ZZ"/>
</dbReference>
<dbReference type="GO" id="GO:0046716">
    <property type="term" value="P:muscle cell cellular homeostasis"/>
    <property type="evidence" value="ECO:0007669"/>
    <property type="project" value="UniProtKB-ARBA"/>
</dbReference>
<dbReference type="AlphaFoldDB" id="A0A1I8P1V8"/>
<keyword evidence="3" id="KW-0862">Zinc</keyword>
<dbReference type="InterPro" id="IPR050774">
    <property type="entry name" value="KCMF1/Dystrophin"/>
</dbReference>
<dbReference type="Gene3D" id="3.30.60.90">
    <property type="match status" value="1"/>
</dbReference>
<dbReference type="EnsemblMetazoa" id="SCAU004080-RC">
    <property type="protein sequence ID" value="SCAU004080-PC"/>
    <property type="gene ID" value="SCAU004080"/>
</dbReference>
<dbReference type="InterPro" id="IPR043145">
    <property type="entry name" value="Znf_ZZ_sf"/>
</dbReference>
<keyword evidence="2 4" id="KW-0863">Zinc-finger</keyword>
<dbReference type="Pfam" id="PF09068">
    <property type="entry name" value="EF-hand_2"/>
    <property type="match status" value="1"/>
</dbReference>
<dbReference type="GO" id="GO:0099536">
    <property type="term" value="P:synaptic signaling"/>
    <property type="evidence" value="ECO:0007669"/>
    <property type="project" value="TreeGrafter"/>
</dbReference>
<dbReference type="GO" id="GO:0008270">
    <property type="term" value="F:zinc ion binding"/>
    <property type="evidence" value="ECO:0007669"/>
    <property type="project" value="UniProtKB-KW"/>
</dbReference>
<accession>A0A1I8P1V8</accession>
<dbReference type="SUPFAM" id="SSF47473">
    <property type="entry name" value="EF-hand"/>
    <property type="match status" value="1"/>
</dbReference>
<dbReference type="CDD" id="cd02345">
    <property type="entry name" value="ZZ_dah"/>
    <property type="match status" value="1"/>
</dbReference>
<dbReference type="GO" id="GO:0045202">
    <property type="term" value="C:synapse"/>
    <property type="evidence" value="ECO:0007669"/>
    <property type="project" value="GOC"/>
</dbReference>
<dbReference type="SMART" id="SM00291">
    <property type="entry name" value="ZnF_ZZ"/>
    <property type="match status" value="1"/>
</dbReference>
<dbReference type="EnsemblMetazoa" id="SCAU004080-RA">
    <property type="protein sequence ID" value="SCAU004080-PA"/>
    <property type="gene ID" value="SCAU004080"/>
</dbReference>
<protein>
    <recommendedName>
        <fullName evidence="6">ZZ-type domain-containing protein</fullName>
    </recommendedName>
</protein>
<feature type="domain" description="ZZ-type" evidence="6">
    <location>
        <begin position="244"/>
        <end position="300"/>
    </location>
</feature>
<dbReference type="InterPro" id="IPR015153">
    <property type="entry name" value="EF-hand_dom_typ1"/>
</dbReference>
<evidence type="ECO:0000259" key="6">
    <source>
        <dbReference type="PROSITE" id="PS50135"/>
    </source>
</evidence>
<keyword evidence="8" id="KW-1185">Reference proteome</keyword>
<proteinExistence type="predicted"/>
<evidence type="ECO:0000313" key="8">
    <source>
        <dbReference type="Proteomes" id="UP000095300"/>
    </source>
</evidence>
<dbReference type="PROSITE" id="PS50135">
    <property type="entry name" value="ZF_ZZ_2"/>
    <property type="match status" value="1"/>
</dbReference>
<dbReference type="GO" id="GO:0016010">
    <property type="term" value="C:dystrophin-associated glycoprotein complex"/>
    <property type="evidence" value="ECO:0007669"/>
    <property type="project" value="UniProtKB-ARBA"/>
</dbReference>
<evidence type="ECO:0000256" key="5">
    <source>
        <dbReference type="SAM" id="Coils"/>
    </source>
</evidence>
<evidence type="ECO:0000256" key="3">
    <source>
        <dbReference type="ARBA" id="ARBA00022833"/>
    </source>
</evidence>
<evidence type="ECO:0000256" key="1">
    <source>
        <dbReference type="ARBA" id="ARBA00022723"/>
    </source>
</evidence>
<sequence>MESVGGGVFPQTTNIISQLHYDFESYKYTVYRCAAKFVKLQKILFTNNIPYKLVLAVMDRHGIMDDVNLMVPPFQLTSLIHDIFFACEKLGHFTKMVSYGLESATAVLSNFFWNIFDPHRRHSISLLEIKITFLLLCKLHASDQMVLEFYNLLCNRKTKCVSKLNFEYMLNILSKIFSYIGEASAYGSQNTTTVLDQSYARCHNLSGLTEYQFHCLWTTTQTRFLIYANLIALIKRIEDTEKLIHLNTCASCHVEKITGIRFKCQNCKELSLCLKCFAKGYSNNKHDSRHRMYEVYVEDVPPKKFSYYLAKLCTGIFCAAKRSSDDTKGFANETVTQNDTELVTIATNRTSNASTVSVKASAGNAVSAAQKKVFEEKSKSDNNSQKIEVDASLACLTTTASTALNVSGKLQTIIDKLLNQNEKLEDQLKYIESSTTEEISHFLREHQEFLREIIAEMRSFSTVHSETSKTFLPSSTPNRWGVPGMDNLSAVVNTQSICNSFPYEDKARDNLTHSINGADVNRTYLDANKSDYSINDLSLWFNQRRLSSQPHNSMAMVQPLSVLTEVTSQDELNYYGLNSRDTELDNFKLLLNKVKEIVDDSYSDNADLSEATQNLENVLESIINTEADRKLSLN</sequence>
<reference evidence="7" key="2">
    <citation type="submission" date="2020-05" db="UniProtKB">
        <authorList>
            <consortium name="EnsemblMetazoa"/>
        </authorList>
    </citation>
    <scope>IDENTIFICATION</scope>
    <source>
        <strain evidence="7">USDA</strain>
    </source>
</reference>
<dbReference type="KEGG" id="scac:106093150"/>
<dbReference type="Gene3D" id="1.10.238.10">
    <property type="entry name" value="EF-hand"/>
    <property type="match status" value="1"/>
</dbReference>
<evidence type="ECO:0000313" key="7">
    <source>
        <dbReference type="EnsemblMetazoa" id="SCAU004080-PA"/>
    </source>
</evidence>
<name>A0A1I8P1V8_STOCA</name>
<keyword evidence="1" id="KW-0479">Metal-binding</keyword>
<dbReference type="SUPFAM" id="SSF57850">
    <property type="entry name" value="RING/U-box"/>
    <property type="match status" value="1"/>
</dbReference>
<dbReference type="Proteomes" id="UP000095300">
    <property type="component" value="Unassembled WGS sequence"/>
</dbReference>
<dbReference type="OrthoDB" id="10014385at2759"/>
<dbReference type="PANTHER" id="PTHR12268:SF21">
    <property type="entry name" value="DISCONTINUOUS ACTIN HEXAGON"/>
    <property type="match status" value="1"/>
</dbReference>
<reference evidence="8" key="1">
    <citation type="submission" date="2015-05" db="EMBL/GenBank/DDBJ databases">
        <authorList>
            <person name="Wilson R.K."/>
            <person name="Warren W.C."/>
            <person name="Olafson P."/>
        </authorList>
    </citation>
    <scope>NUCLEOTIDE SEQUENCE [LARGE SCALE GENOMIC DNA]</scope>
    <source>
        <strain evidence="8">USDA</strain>
    </source>
</reference>
<dbReference type="GO" id="GO:0050804">
    <property type="term" value="P:modulation of chemical synaptic transmission"/>
    <property type="evidence" value="ECO:0007669"/>
    <property type="project" value="UniProtKB-ARBA"/>
</dbReference>
<keyword evidence="5" id="KW-0175">Coiled coil</keyword>
<evidence type="ECO:0000256" key="2">
    <source>
        <dbReference type="ARBA" id="ARBA00022771"/>
    </source>
</evidence>
<dbReference type="PROSITE" id="PS01357">
    <property type="entry name" value="ZF_ZZ_1"/>
    <property type="match status" value="1"/>
</dbReference>